<reference evidence="2 3" key="1">
    <citation type="submission" date="2020-07" db="EMBL/GenBank/DDBJ databases">
        <title>Sequencing the genomes of 1000 actinobacteria strains.</title>
        <authorList>
            <person name="Klenk H.-P."/>
        </authorList>
    </citation>
    <scope>NUCLEOTIDE SEQUENCE [LARGE SCALE GENOMIC DNA]</scope>
    <source>
        <strain evidence="2 3">DSM 19082</strain>
    </source>
</reference>
<keyword evidence="2" id="KW-0238">DNA-binding</keyword>
<dbReference type="PANTHER" id="PTHR33164">
    <property type="entry name" value="TRANSCRIPTIONAL REGULATOR, MARR FAMILY"/>
    <property type="match status" value="1"/>
</dbReference>
<sequence length="178" mass="19586">MAPQDAEATATTDALSDVDRFVQQWREQRPDLDPSPIALFGRVHRVYLRYQAVIAKSFDDFGLNPASFDVLAALRRAGEPYRMSGTELAAESLLSSAGITFRLDKLEQAGLITRIRDTHDRRVVHSQLTPEGLALIDQAIATHLANEHRLLAGVDAADADQLAALLQRLEDSILAAQE</sequence>
<comment type="caution">
    <text evidence="2">The sequence shown here is derived from an EMBL/GenBank/DDBJ whole genome shotgun (WGS) entry which is preliminary data.</text>
</comment>
<proteinExistence type="predicted"/>
<evidence type="ECO:0000259" key="1">
    <source>
        <dbReference type="PROSITE" id="PS50995"/>
    </source>
</evidence>
<dbReference type="PRINTS" id="PR00598">
    <property type="entry name" value="HTHMARR"/>
</dbReference>
<dbReference type="InterPro" id="IPR000835">
    <property type="entry name" value="HTH_MarR-typ"/>
</dbReference>
<dbReference type="EMBL" id="JACCBF010000001">
    <property type="protein sequence ID" value="NYD30571.1"/>
    <property type="molecule type" value="Genomic_DNA"/>
</dbReference>
<dbReference type="SUPFAM" id="SSF46785">
    <property type="entry name" value="Winged helix' DNA-binding domain"/>
    <property type="match status" value="1"/>
</dbReference>
<dbReference type="Proteomes" id="UP000582231">
    <property type="component" value="Unassembled WGS sequence"/>
</dbReference>
<dbReference type="GO" id="GO:0003700">
    <property type="term" value="F:DNA-binding transcription factor activity"/>
    <property type="evidence" value="ECO:0007669"/>
    <property type="project" value="InterPro"/>
</dbReference>
<accession>A0A852RAF0</accession>
<dbReference type="PROSITE" id="PS50995">
    <property type="entry name" value="HTH_MARR_2"/>
    <property type="match status" value="1"/>
</dbReference>
<dbReference type="Pfam" id="PF12802">
    <property type="entry name" value="MarR_2"/>
    <property type="match status" value="1"/>
</dbReference>
<dbReference type="GO" id="GO:0006950">
    <property type="term" value="P:response to stress"/>
    <property type="evidence" value="ECO:0007669"/>
    <property type="project" value="TreeGrafter"/>
</dbReference>
<dbReference type="RefSeq" id="WP_179726803.1">
    <property type="nucleotide sequence ID" value="NZ_BAABEF010000001.1"/>
</dbReference>
<dbReference type="GO" id="GO:0003677">
    <property type="term" value="F:DNA binding"/>
    <property type="evidence" value="ECO:0007669"/>
    <property type="project" value="UniProtKB-KW"/>
</dbReference>
<protein>
    <submittedName>
        <fullName evidence="2">DNA-binding MarR family transcriptional regulator</fullName>
    </submittedName>
</protein>
<feature type="domain" description="HTH marR-type" evidence="1">
    <location>
        <begin position="36"/>
        <end position="171"/>
    </location>
</feature>
<dbReference type="InterPro" id="IPR039422">
    <property type="entry name" value="MarR/SlyA-like"/>
</dbReference>
<dbReference type="SMART" id="SM00347">
    <property type="entry name" value="HTH_MARR"/>
    <property type="match status" value="1"/>
</dbReference>
<dbReference type="PANTHER" id="PTHR33164:SF104">
    <property type="entry name" value="TRANSCRIPTIONAL REGULATORY PROTEIN"/>
    <property type="match status" value="1"/>
</dbReference>
<evidence type="ECO:0000313" key="2">
    <source>
        <dbReference type="EMBL" id="NYD30571.1"/>
    </source>
</evidence>
<name>A0A852RAF0_9ACTN</name>
<organism evidence="2 3">
    <name type="scientific">Nocardioides kongjuensis</name>
    <dbReference type="NCBI Taxonomy" id="349522"/>
    <lineage>
        <taxon>Bacteria</taxon>
        <taxon>Bacillati</taxon>
        <taxon>Actinomycetota</taxon>
        <taxon>Actinomycetes</taxon>
        <taxon>Propionibacteriales</taxon>
        <taxon>Nocardioidaceae</taxon>
        <taxon>Nocardioides</taxon>
    </lineage>
</organism>
<gene>
    <name evidence="2" type="ORF">BJ958_002117</name>
</gene>
<dbReference type="InterPro" id="IPR036390">
    <property type="entry name" value="WH_DNA-bd_sf"/>
</dbReference>
<keyword evidence="3" id="KW-1185">Reference proteome</keyword>
<dbReference type="AlphaFoldDB" id="A0A852RAF0"/>
<dbReference type="InterPro" id="IPR036388">
    <property type="entry name" value="WH-like_DNA-bd_sf"/>
</dbReference>
<evidence type="ECO:0000313" key="3">
    <source>
        <dbReference type="Proteomes" id="UP000582231"/>
    </source>
</evidence>
<dbReference type="Gene3D" id="1.10.10.10">
    <property type="entry name" value="Winged helix-like DNA-binding domain superfamily/Winged helix DNA-binding domain"/>
    <property type="match status" value="1"/>
</dbReference>